<organism evidence="1 2">
    <name type="scientific">Mytilus galloprovincialis</name>
    <name type="common">Mediterranean mussel</name>
    <dbReference type="NCBI Taxonomy" id="29158"/>
    <lineage>
        <taxon>Eukaryota</taxon>
        <taxon>Metazoa</taxon>
        <taxon>Spiralia</taxon>
        <taxon>Lophotrochozoa</taxon>
        <taxon>Mollusca</taxon>
        <taxon>Bivalvia</taxon>
        <taxon>Autobranchia</taxon>
        <taxon>Pteriomorphia</taxon>
        <taxon>Mytilida</taxon>
        <taxon>Mytiloidea</taxon>
        <taxon>Mytilidae</taxon>
        <taxon>Mytilinae</taxon>
        <taxon>Mytilus</taxon>
    </lineage>
</organism>
<accession>A0A8B6E0K1</accession>
<protein>
    <submittedName>
        <fullName evidence="1">Uncharacterized protein</fullName>
    </submittedName>
</protein>
<keyword evidence="2" id="KW-1185">Reference proteome</keyword>
<evidence type="ECO:0000313" key="2">
    <source>
        <dbReference type="Proteomes" id="UP000596742"/>
    </source>
</evidence>
<dbReference type="Proteomes" id="UP000596742">
    <property type="component" value="Unassembled WGS sequence"/>
</dbReference>
<name>A0A8B6E0K1_MYTGA</name>
<reference evidence="1" key="1">
    <citation type="submission" date="2018-11" db="EMBL/GenBank/DDBJ databases">
        <authorList>
            <person name="Alioto T."/>
            <person name="Alioto T."/>
        </authorList>
    </citation>
    <scope>NUCLEOTIDE SEQUENCE</scope>
</reference>
<comment type="caution">
    <text evidence="1">The sequence shown here is derived from an EMBL/GenBank/DDBJ whole genome shotgun (WGS) entry which is preliminary data.</text>
</comment>
<dbReference type="EMBL" id="UYJE01004255">
    <property type="protein sequence ID" value="VDI26459.1"/>
    <property type="molecule type" value="Genomic_DNA"/>
</dbReference>
<sequence>MVAFTRQQRARYIRLHENERKYRLAKKQVRFLEEKTRSIQKRFERARDSSQSVYAEIYWSRLQVSERMLLIYLKYAHSKFDDVMRQVNLLVNNDEDFAQNDGEANL</sequence>
<proteinExistence type="predicted"/>
<evidence type="ECO:0000313" key="1">
    <source>
        <dbReference type="EMBL" id="VDI26459.1"/>
    </source>
</evidence>
<gene>
    <name evidence="1" type="ORF">MGAL_10B004960</name>
</gene>
<dbReference type="AlphaFoldDB" id="A0A8B6E0K1"/>